<keyword evidence="3" id="KW-1185">Reference proteome</keyword>
<comment type="caution">
    <text evidence="2">The sequence shown here is derived from an EMBL/GenBank/DDBJ whole genome shotgun (WGS) entry which is preliminary data.</text>
</comment>
<accession>A0ABQ5TU43</accession>
<reference evidence="2" key="1">
    <citation type="journal article" date="2014" name="Int. J. Syst. Evol. Microbiol.">
        <title>Complete genome of a new Firmicutes species belonging to the dominant human colonic microbiota ('Ruminococcus bicirculans') reveals two chromosomes and a selective capacity to utilize plant glucans.</title>
        <authorList>
            <consortium name="NISC Comparative Sequencing Program"/>
            <person name="Wegmann U."/>
            <person name="Louis P."/>
            <person name="Goesmann A."/>
            <person name="Henrissat B."/>
            <person name="Duncan S.H."/>
            <person name="Flint H.J."/>
        </authorList>
    </citation>
    <scope>NUCLEOTIDE SEQUENCE</scope>
    <source>
        <strain evidence="2">NBRC 102424</strain>
    </source>
</reference>
<evidence type="ECO:0008006" key="4">
    <source>
        <dbReference type="Google" id="ProtNLM"/>
    </source>
</evidence>
<reference evidence="2" key="2">
    <citation type="submission" date="2023-01" db="EMBL/GenBank/DDBJ databases">
        <title>Draft genome sequence of Methylophaga thalassica strain NBRC 102424.</title>
        <authorList>
            <person name="Sun Q."/>
            <person name="Mori K."/>
        </authorList>
    </citation>
    <scope>NUCLEOTIDE SEQUENCE</scope>
    <source>
        <strain evidence="2">NBRC 102424</strain>
    </source>
</reference>
<keyword evidence="1" id="KW-0472">Membrane</keyword>
<sequence>MQENIYIIHVDFVMSVGVGLLNVKHSFLLIGLLLTLPFRCEALDTGIEGLSVNGYGTLGLIYNDSDNILYRNSIEQEGSGHGFDSATESNLGLQIDYIFNQQLNFTTQFVFIDRPEQSFNNTLKSAFFTYHFDNRFEIGFGRLPNDVFMSSEYKNVGFARLWTHLPVAFYGQLAGESYDGAKLSHHFRLGDGVLTSSVWAGRSNFPYDSNGEAKKIKFEPNFGAGLRWENQTWLLRLLYSQARINDKDDPAAAFDDALIQASKFGWPEAASIAGFSINDTWLRYVTAGLSYDKDDWLVQSELSVVKAETSTHDKYASAYLSVGHRFGAVTPYFIVSKFTTLGSRETIPPAPAFITSYQRLQSIAQAASNGIYADQSTLGIGARWDVSQTVSLKAQWDRTWVEKYGDFIFEQKNQIDKQHIFNVFSLTVDFIF</sequence>
<protein>
    <recommendedName>
        <fullName evidence="4">Porin</fullName>
    </recommendedName>
</protein>
<proteinExistence type="predicted"/>
<evidence type="ECO:0000313" key="2">
    <source>
        <dbReference type="EMBL" id="GLP98931.1"/>
    </source>
</evidence>
<evidence type="ECO:0000313" key="3">
    <source>
        <dbReference type="Proteomes" id="UP001161423"/>
    </source>
</evidence>
<dbReference type="Proteomes" id="UP001161423">
    <property type="component" value="Unassembled WGS sequence"/>
</dbReference>
<feature type="transmembrane region" description="Helical" evidence="1">
    <location>
        <begin position="12"/>
        <end position="34"/>
    </location>
</feature>
<dbReference type="EMBL" id="BSND01000003">
    <property type="protein sequence ID" value="GLP98931.1"/>
    <property type="molecule type" value="Genomic_DNA"/>
</dbReference>
<gene>
    <name evidence="2" type="ORF">GCM10007891_07850</name>
</gene>
<keyword evidence="1" id="KW-1133">Transmembrane helix</keyword>
<name>A0ABQ5TU43_9GAMM</name>
<keyword evidence="1" id="KW-0812">Transmembrane</keyword>
<organism evidence="2 3">
    <name type="scientific">Methylophaga thalassica</name>
    <dbReference type="NCBI Taxonomy" id="40223"/>
    <lineage>
        <taxon>Bacteria</taxon>
        <taxon>Pseudomonadati</taxon>
        <taxon>Pseudomonadota</taxon>
        <taxon>Gammaproteobacteria</taxon>
        <taxon>Thiotrichales</taxon>
        <taxon>Piscirickettsiaceae</taxon>
        <taxon>Methylophaga</taxon>
    </lineage>
</organism>
<dbReference type="SUPFAM" id="SSF56935">
    <property type="entry name" value="Porins"/>
    <property type="match status" value="1"/>
</dbReference>
<evidence type="ECO:0000256" key="1">
    <source>
        <dbReference type="SAM" id="Phobius"/>
    </source>
</evidence>